<dbReference type="InterPro" id="IPR016152">
    <property type="entry name" value="PTrfase/Anion_transptr"/>
</dbReference>
<keyword evidence="4" id="KW-0808">Transferase</keyword>
<dbReference type="EMBL" id="NOJY02000026">
    <property type="protein sequence ID" value="RDY26450.1"/>
    <property type="molecule type" value="Genomic_DNA"/>
</dbReference>
<evidence type="ECO:0000256" key="2">
    <source>
        <dbReference type="ARBA" id="ARBA00022553"/>
    </source>
</evidence>
<keyword evidence="5" id="KW-0598">Phosphotransferase system</keyword>
<dbReference type="Pfam" id="PF00359">
    <property type="entry name" value="PTS_EIIA_2"/>
    <property type="match status" value="1"/>
</dbReference>
<evidence type="ECO:0000256" key="4">
    <source>
        <dbReference type="ARBA" id="ARBA00022679"/>
    </source>
</evidence>
<reference evidence="7 8" key="1">
    <citation type="journal article" date="2017" name="Genome Announc.">
        <title>Draft Genome Sequence of Romboutsia weinsteinii sp. nov. Strain CCRI-19649(T) Isolated from Surface Water.</title>
        <authorList>
            <person name="Maheux A.F."/>
            <person name="Boudreau D.K."/>
            <person name="Berube E."/>
            <person name="Boissinot M."/>
            <person name="Cantin P."/>
            <person name="Raymond F."/>
            <person name="Corbeil J."/>
            <person name="Omar R.F."/>
            <person name="Bergeron M.G."/>
        </authorList>
    </citation>
    <scope>NUCLEOTIDE SEQUENCE [LARGE SCALE GENOMIC DNA]</scope>
    <source>
        <strain evidence="7 8">CCRI-19649</strain>
    </source>
</reference>
<dbReference type="InterPro" id="IPR051541">
    <property type="entry name" value="PTS_SugarTrans_NitroReg"/>
</dbReference>
<accession>A0A255HX22</accession>
<dbReference type="PROSITE" id="PS00372">
    <property type="entry name" value="PTS_EIIA_TYPE_2_HIS"/>
    <property type="match status" value="1"/>
</dbReference>
<keyword evidence="2" id="KW-0597">Phosphoprotein</keyword>
<organism evidence="7 8">
    <name type="scientific">Romboutsia weinsteinii</name>
    <dbReference type="NCBI Taxonomy" id="2020949"/>
    <lineage>
        <taxon>Bacteria</taxon>
        <taxon>Bacillati</taxon>
        <taxon>Bacillota</taxon>
        <taxon>Clostridia</taxon>
        <taxon>Peptostreptococcales</taxon>
        <taxon>Peptostreptococcaceae</taxon>
        <taxon>Romboutsia</taxon>
    </lineage>
</organism>
<dbReference type="RefSeq" id="WP_094368782.1">
    <property type="nucleotide sequence ID" value="NZ_NOJY02000026.1"/>
</dbReference>
<dbReference type="CDD" id="cd00211">
    <property type="entry name" value="PTS_IIA_fru"/>
    <property type="match status" value="1"/>
</dbReference>
<evidence type="ECO:0000256" key="5">
    <source>
        <dbReference type="ARBA" id="ARBA00022683"/>
    </source>
</evidence>
<keyword evidence="8" id="KW-1185">Reference proteome</keyword>
<evidence type="ECO:0000313" key="8">
    <source>
        <dbReference type="Proteomes" id="UP000215694"/>
    </source>
</evidence>
<dbReference type="NCBIfam" id="TIGR00848">
    <property type="entry name" value="fruA"/>
    <property type="match status" value="1"/>
</dbReference>
<dbReference type="OrthoDB" id="95460at2"/>
<comment type="caution">
    <text evidence="7">The sequence shown here is derived from an EMBL/GenBank/DDBJ whole genome shotgun (WGS) entry which is preliminary data.</text>
</comment>
<dbReference type="AlphaFoldDB" id="A0A255HX22"/>
<dbReference type="GO" id="GO:0008982">
    <property type="term" value="F:protein-N(PI)-phosphohistidine-sugar phosphotransferase activity"/>
    <property type="evidence" value="ECO:0007669"/>
    <property type="project" value="InterPro"/>
</dbReference>
<sequence>MIVKYNINCKDKYEVLSSIASIARENNNVRDEKLYLEGLIKREEQFTTGFGNSVAIPHCKGEFVQESCIIVMKLENKIDWNSLDNKAVNIIIAFAVAEEDMSNKYLVDISKIAKHLMDVEFINQIQECNTKDELEKSLLSIIQ</sequence>
<keyword evidence="1" id="KW-0813">Transport</keyword>
<dbReference type="GO" id="GO:0009401">
    <property type="term" value="P:phosphoenolpyruvate-dependent sugar phosphotransferase system"/>
    <property type="evidence" value="ECO:0007669"/>
    <property type="project" value="UniProtKB-KW"/>
</dbReference>
<evidence type="ECO:0000259" key="6">
    <source>
        <dbReference type="PROSITE" id="PS51094"/>
    </source>
</evidence>
<proteinExistence type="predicted"/>
<dbReference type="Gene3D" id="3.40.930.10">
    <property type="entry name" value="Mannitol-specific EII, Chain A"/>
    <property type="match status" value="1"/>
</dbReference>
<dbReference type="PROSITE" id="PS51094">
    <property type="entry name" value="PTS_EIIA_TYPE_2"/>
    <property type="match status" value="1"/>
</dbReference>
<dbReference type="GO" id="GO:0016020">
    <property type="term" value="C:membrane"/>
    <property type="evidence" value="ECO:0007669"/>
    <property type="project" value="InterPro"/>
</dbReference>
<evidence type="ECO:0000313" key="7">
    <source>
        <dbReference type="EMBL" id="RDY26450.1"/>
    </source>
</evidence>
<dbReference type="PANTHER" id="PTHR47738">
    <property type="entry name" value="PTS SYSTEM FRUCTOSE-LIKE EIIA COMPONENT-RELATED"/>
    <property type="match status" value="1"/>
</dbReference>
<dbReference type="Proteomes" id="UP000215694">
    <property type="component" value="Unassembled WGS sequence"/>
</dbReference>
<dbReference type="SUPFAM" id="SSF55804">
    <property type="entry name" value="Phoshotransferase/anion transport protein"/>
    <property type="match status" value="1"/>
</dbReference>
<dbReference type="PANTHER" id="PTHR47738:SF2">
    <property type="entry name" value="PTS SYSTEM FRUCTOSE-LIKE EIIA COMPONENT"/>
    <property type="match status" value="1"/>
</dbReference>
<keyword evidence="3" id="KW-0762">Sugar transport</keyword>
<evidence type="ECO:0000256" key="3">
    <source>
        <dbReference type="ARBA" id="ARBA00022597"/>
    </source>
</evidence>
<gene>
    <name evidence="7" type="ORF">CHL78_013245</name>
</gene>
<protein>
    <recommendedName>
        <fullName evidence="6">PTS EIIA type-2 domain-containing protein</fullName>
    </recommendedName>
</protein>
<name>A0A255HX22_9FIRM</name>
<evidence type="ECO:0000256" key="1">
    <source>
        <dbReference type="ARBA" id="ARBA00022448"/>
    </source>
</evidence>
<dbReference type="InterPro" id="IPR002178">
    <property type="entry name" value="PTS_EIIA_type-2_dom"/>
</dbReference>
<dbReference type="InterPro" id="IPR004715">
    <property type="entry name" value="PTS_IIA_fruc"/>
</dbReference>
<feature type="domain" description="PTS EIIA type-2" evidence="6">
    <location>
        <begin position="1"/>
        <end position="143"/>
    </location>
</feature>